<keyword evidence="3" id="KW-1185">Reference proteome</keyword>
<sequence length="201" mass="20002">MPDQRTVSPLGTSSGLGALFLGRAIAGLLLGAAVTFSATDHSAAYGSVVFGAWAVLQAIVVVVSAVRGGRGPGQRILLVQGVLGGVIGAVALALTGFGLGALLLVVTAFAAVTGALELYRAVRIERGSAAGRESLFVGILTAVLAIVFLAIPPDEVLAVGLIGGYGIVVGVYLAIAGISLRMPTARPEGAREGAADRGVES</sequence>
<evidence type="ECO:0000256" key="1">
    <source>
        <dbReference type="SAM" id="Phobius"/>
    </source>
</evidence>
<dbReference type="AlphaFoldDB" id="A0A4S4FI24"/>
<dbReference type="OrthoDB" id="5126240at2"/>
<comment type="caution">
    <text evidence="2">The sequence shown here is derived from an EMBL/GenBank/DDBJ whole genome shotgun (WGS) entry which is preliminary data.</text>
</comment>
<evidence type="ECO:0008006" key="4">
    <source>
        <dbReference type="Google" id="ProtNLM"/>
    </source>
</evidence>
<protein>
    <recommendedName>
        <fullName evidence="4">DUF308 domain-containing protein</fullName>
    </recommendedName>
</protein>
<feature type="transmembrane region" description="Helical" evidence="1">
    <location>
        <begin position="134"/>
        <end position="151"/>
    </location>
</feature>
<name>A0A4S4FI24_9MICO</name>
<dbReference type="EMBL" id="SSSM01000005">
    <property type="protein sequence ID" value="THG29482.1"/>
    <property type="molecule type" value="Genomic_DNA"/>
</dbReference>
<feature type="transmembrane region" description="Helical" evidence="1">
    <location>
        <begin position="20"/>
        <end position="38"/>
    </location>
</feature>
<organism evidence="2 3">
    <name type="scientific">Naasia lichenicola</name>
    <dbReference type="NCBI Taxonomy" id="2565933"/>
    <lineage>
        <taxon>Bacteria</taxon>
        <taxon>Bacillati</taxon>
        <taxon>Actinomycetota</taxon>
        <taxon>Actinomycetes</taxon>
        <taxon>Micrococcales</taxon>
        <taxon>Microbacteriaceae</taxon>
        <taxon>Naasia</taxon>
    </lineage>
</organism>
<evidence type="ECO:0000313" key="2">
    <source>
        <dbReference type="EMBL" id="THG29482.1"/>
    </source>
</evidence>
<keyword evidence="1" id="KW-0812">Transmembrane</keyword>
<dbReference type="RefSeq" id="WP_136427811.1">
    <property type="nucleotide sequence ID" value="NZ_SSSM01000005.1"/>
</dbReference>
<feature type="transmembrane region" description="Helical" evidence="1">
    <location>
        <begin position="44"/>
        <end position="64"/>
    </location>
</feature>
<accession>A0A4S4FI24</accession>
<feature type="transmembrane region" description="Helical" evidence="1">
    <location>
        <begin position="157"/>
        <end position="178"/>
    </location>
</feature>
<reference evidence="2 3" key="1">
    <citation type="submission" date="2019-04" db="EMBL/GenBank/DDBJ databases">
        <authorList>
            <person name="Jiang L."/>
        </authorList>
    </citation>
    <scope>NUCLEOTIDE SEQUENCE [LARGE SCALE GENOMIC DNA]</scope>
    <source>
        <strain evidence="2 3">YIM 131853</strain>
    </source>
</reference>
<evidence type="ECO:0000313" key="3">
    <source>
        <dbReference type="Proteomes" id="UP000309133"/>
    </source>
</evidence>
<dbReference type="Proteomes" id="UP000309133">
    <property type="component" value="Unassembled WGS sequence"/>
</dbReference>
<proteinExistence type="predicted"/>
<keyword evidence="1" id="KW-1133">Transmembrane helix</keyword>
<keyword evidence="1" id="KW-0472">Membrane</keyword>
<gene>
    <name evidence="2" type="ORF">E6C64_12345</name>
</gene>